<evidence type="ECO:0000256" key="1">
    <source>
        <dbReference type="SAM" id="MobiDB-lite"/>
    </source>
</evidence>
<gene>
    <name evidence="4" type="ORF">C1645_45508</name>
</gene>
<keyword evidence="2" id="KW-1133">Transmembrane helix</keyword>
<evidence type="ECO:0000256" key="3">
    <source>
        <dbReference type="SAM" id="SignalP"/>
    </source>
</evidence>
<keyword evidence="5" id="KW-1185">Reference proteome</keyword>
<protein>
    <submittedName>
        <fullName evidence="4">Uncharacterized protein</fullName>
    </submittedName>
</protein>
<dbReference type="AlphaFoldDB" id="A0A397TCS8"/>
<feature type="compositionally biased region" description="Low complexity" evidence="1">
    <location>
        <begin position="178"/>
        <end position="190"/>
    </location>
</feature>
<feature type="region of interest" description="Disordered" evidence="1">
    <location>
        <begin position="172"/>
        <end position="194"/>
    </location>
</feature>
<organism evidence="4 5">
    <name type="scientific">Glomus cerebriforme</name>
    <dbReference type="NCBI Taxonomy" id="658196"/>
    <lineage>
        <taxon>Eukaryota</taxon>
        <taxon>Fungi</taxon>
        <taxon>Fungi incertae sedis</taxon>
        <taxon>Mucoromycota</taxon>
        <taxon>Glomeromycotina</taxon>
        <taxon>Glomeromycetes</taxon>
        <taxon>Glomerales</taxon>
        <taxon>Glomeraceae</taxon>
        <taxon>Glomus</taxon>
    </lineage>
</organism>
<sequence>MFKKNKFAILILIFVLITLEGVSMVYSQTEDTSSGLGTIPDGQTWYICSKGLTNYISYMMKVVETSQEATPGFGINVVGNHPKQYNTEGLLTFAANYTNIQALIDPNRPIVLYRQELSCSTEPVQDCSKSTVPPLPVQEILCLGIVNPNSHETKFSASISFDQNAAQPILIIPPPPDNTTSPSSTTSTPPRVDPTETHSFFVNIANRSEIIDFGYLLFLSWLSSIFISIVFM</sequence>
<evidence type="ECO:0000256" key="2">
    <source>
        <dbReference type="SAM" id="Phobius"/>
    </source>
</evidence>
<dbReference type="OrthoDB" id="2376887at2759"/>
<feature type="chain" id="PRO_5017328696" evidence="3">
    <location>
        <begin position="28"/>
        <end position="232"/>
    </location>
</feature>
<keyword evidence="2" id="KW-0472">Membrane</keyword>
<feature type="transmembrane region" description="Helical" evidence="2">
    <location>
        <begin position="213"/>
        <end position="231"/>
    </location>
</feature>
<keyword evidence="3" id="KW-0732">Signal</keyword>
<proteinExistence type="predicted"/>
<comment type="caution">
    <text evidence="4">The sequence shown here is derived from an EMBL/GenBank/DDBJ whole genome shotgun (WGS) entry which is preliminary data.</text>
</comment>
<evidence type="ECO:0000313" key="5">
    <source>
        <dbReference type="Proteomes" id="UP000265703"/>
    </source>
</evidence>
<feature type="signal peptide" evidence="3">
    <location>
        <begin position="1"/>
        <end position="27"/>
    </location>
</feature>
<dbReference type="EMBL" id="QKYT01000117">
    <property type="protein sequence ID" value="RIA92771.1"/>
    <property type="molecule type" value="Genomic_DNA"/>
</dbReference>
<accession>A0A397TCS8</accession>
<dbReference type="Proteomes" id="UP000265703">
    <property type="component" value="Unassembled WGS sequence"/>
</dbReference>
<reference evidence="4 5" key="1">
    <citation type="submission" date="2018-06" db="EMBL/GenBank/DDBJ databases">
        <title>Comparative genomics reveals the genomic features of Rhizophagus irregularis, R. cerebriforme, R. diaphanum and Gigaspora rosea, and their symbiotic lifestyle signature.</title>
        <authorList>
            <person name="Morin E."/>
            <person name="San Clemente H."/>
            <person name="Chen E.C.H."/>
            <person name="De La Providencia I."/>
            <person name="Hainaut M."/>
            <person name="Kuo A."/>
            <person name="Kohler A."/>
            <person name="Murat C."/>
            <person name="Tang N."/>
            <person name="Roy S."/>
            <person name="Loubradou J."/>
            <person name="Henrissat B."/>
            <person name="Grigoriev I.V."/>
            <person name="Corradi N."/>
            <person name="Roux C."/>
            <person name="Martin F.M."/>
        </authorList>
    </citation>
    <scope>NUCLEOTIDE SEQUENCE [LARGE SCALE GENOMIC DNA]</scope>
    <source>
        <strain evidence="4 5">DAOM 227022</strain>
    </source>
</reference>
<keyword evidence="2" id="KW-0812">Transmembrane</keyword>
<evidence type="ECO:0000313" key="4">
    <source>
        <dbReference type="EMBL" id="RIA92771.1"/>
    </source>
</evidence>
<name>A0A397TCS8_9GLOM</name>